<reference evidence="2 3" key="1">
    <citation type="submission" date="2016-10" db="EMBL/GenBank/DDBJ databases">
        <title>The genome of Paramicrosporidium saccamoebae is the missing link in understanding Cryptomycota and Microsporidia evolution.</title>
        <authorList>
            <person name="Quandt C.A."/>
            <person name="Beaudet D."/>
            <person name="Corsaro D."/>
            <person name="Michel R."/>
            <person name="Corradi N."/>
            <person name="James T."/>
        </authorList>
    </citation>
    <scope>NUCLEOTIDE SEQUENCE [LARGE SCALE GENOMIC DNA]</scope>
    <source>
        <strain evidence="2 3">KSL3</strain>
    </source>
</reference>
<feature type="transmembrane region" description="Helical" evidence="1">
    <location>
        <begin position="264"/>
        <end position="287"/>
    </location>
</feature>
<feature type="transmembrane region" description="Helical" evidence="1">
    <location>
        <begin position="221"/>
        <end position="243"/>
    </location>
</feature>
<feature type="transmembrane region" description="Helical" evidence="1">
    <location>
        <begin position="344"/>
        <end position="367"/>
    </location>
</feature>
<proteinExistence type="predicted"/>
<gene>
    <name evidence="2" type="ORF">PSACC_03197</name>
</gene>
<organism evidence="2 3">
    <name type="scientific">Paramicrosporidium saccamoebae</name>
    <dbReference type="NCBI Taxonomy" id="1246581"/>
    <lineage>
        <taxon>Eukaryota</taxon>
        <taxon>Fungi</taxon>
        <taxon>Fungi incertae sedis</taxon>
        <taxon>Cryptomycota</taxon>
        <taxon>Cryptomycota incertae sedis</taxon>
        <taxon>Paramicrosporidium</taxon>
    </lineage>
</organism>
<feature type="transmembrane region" description="Helical" evidence="1">
    <location>
        <begin position="387"/>
        <end position="413"/>
    </location>
</feature>
<dbReference type="PANTHER" id="PTHR33979:SF2">
    <property type="entry name" value="PEPTIDASE M50B-LIKE-DOMAIN-CONTAINING PROTEIN"/>
    <property type="match status" value="1"/>
</dbReference>
<evidence type="ECO:0000313" key="3">
    <source>
        <dbReference type="Proteomes" id="UP000240830"/>
    </source>
</evidence>
<name>A0A2H9TGT0_9FUNG</name>
<dbReference type="STRING" id="1246581.A0A2H9TGT0"/>
<keyword evidence="1" id="KW-0472">Membrane</keyword>
<evidence type="ECO:0008006" key="4">
    <source>
        <dbReference type="Google" id="ProtNLM"/>
    </source>
</evidence>
<accession>A0A2H9TGT0</accession>
<feature type="transmembrane region" description="Helical" evidence="1">
    <location>
        <begin position="299"/>
        <end position="332"/>
    </location>
</feature>
<dbReference type="OrthoDB" id="40823at2759"/>
<evidence type="ECO:0000313" key="2">
    <source>
        <dbReference type="EMBL" id="PJF16992.1"/>
    </source>
</evidence>
<dbReference type="PANTHER" id="PTHR33979">
    <property type="entry name" value="OS02G0221600 PROTEIN"/>
    <property type="match status" value="1"/>
</dbReference>
<feature type="transmembrane region" description="Helical" evidence="1">
    <location>
        <begin position="195"/>
        <end position="215"/>
    </location>
</feature>
<keyword evidence="3" id="KW-1185">Reference proteome</keyword>
<sequence length="415" mass="45390">MGAAVIAASDSPETLLASRVPNLQLDRTSLQLDCANFLHISPFTSTEYKVHSNGADEGLGVRVVGKTQQQTRLSYARVANQQKLEQVIAIFNTTATSRTIPDSSQPTVVNERVNRAKLIYALLGRCVLIGGRGPMGKWKDFQKTLSGWTSRLALLPDSGKDDEMELHGYGVARSPLLVGRRSKWARRLHPTKEQWTILGLLAAQLVLITACYQFRVTRLILFPFAILSTIFHEFGHALMCWLTGARMGSININFDESGATRFSGGWLCLILPAGYIGSTLIGALLVFMAFGHRTAKWSAVIVILILLVTLFFSSGLFTILSSLGLTALLGFAFMFKDGAFTRHVILFLGAIASVQSILSILNATVFNTIEGSDAYVFAHRCSVLIPAFVYGILWFIISLALLALSVLSALVVFKK</sequence>
<dbReference type="Proteomes" id="UP000240830">
    <property type="component" value="Unassembled WGS sequence"/>
</dbReference>
<protein>
    <recommendedName>
        <fullName evidence="4">Peptidase M50</fullName>
    </recommendedName>
</protein>
<dbReference type="EMBL" id="MTSL01000198">
    <property type="protein sequence ID" value="PJF16992.1"/>
    <property type="molecule type" value="Genomic_DNA"/>
</dbReference>
<keyword evidence="1" id="KW-1133">Transmembrane helix</keyword>
<dbReference type="InterPro" id="IPR049500">
    <property type="entry name" value="Peptidase_M50B-like"/>
</dbReference>
<dbReference type="AlphaFoldDB" id="A0A2H9TGT0"/>
<keyword evidence="1" id="KW-0812">Transmembrane</keyword>
<evidence type="ECO:0000256" key="1">
    <source>
        <dbReference type="SAM" id="Phobius"/>
    </source>
</evidence>
<dbReference type="Pfam" id="PF13398">
    <property type="entry name" value="Peptidase_M50B"/>
    <property type="match status" value="1"/>
</dbReference>
<comment type="caution">
    <text evidence="2">The sequence shown here is derived from an EMBL/GenBank/DDBJ whole genome shotgun (WGS) entry which is preliminary data.</text>
</comment>